<gene>
    <name evidence="2" type="ORF">WMO24_12210</name>
</gene>
<name>A0ABV1GH59_9FIRM</name>
<dbReference type="RefSeq" id="WP_349216699.1">
    <property type="nucleotide sequence ID" value="NZ_JBBMFA010000103.1"/>
</dbReference>
<reference evidence="2 3" key="1">
    <citation type="submission" date="2024-03" db="EMBL/GenBank/DDBJ databases">
        <title>Human intestinal bacterial collection.</title>
        <authorList>
            <person name="Pauvert C."/>
            <person name="Hitch T.C.A."/>
            <person name="Clavel T."/>
        </authorList>
    </citation>
    <scope>NUCLEOTIDE SEQUENCE [LARGE SCALE GENOMIC DNA]</scope>
    <source>
        <strain evidence="2 3">CLA-JM-H11</strain>
    </source>
</reference>
<dbReference type="SUPFAM" id="SSF47090">
    <property type="entry name" value="PGBD-like"/>
    <property type="match status" value="3"/>
</dbReference>
<dbReference type="Pfam" id="PF01471">
    <property type="entry name" value="PG_binding_1"/>
    <property type="match status" value="3"/>
</dbReference>
<dbReference type="InterPro" id="IPR002477">
    <property type="entry name" value="Peptidoglycan-bd-like"/>
</dbReference>
<evidence type="ECO:0000313" key="3">
    <source>
        <dbReference type="Proteomes" id="UP001477672"/>
    </source>
</evidence>
<sequence length="262" mass="27731">MAQTIEISGPVYPGRVLQTGSSGSEVARMQTYLNALQKAGYPTLKTLTVDGQYGAATANTVKQFQALKGLSIDGKIGPATWNAIVAAYNAAYNGSADTWPGITLRSGSTGQDVRHMQMRLNQVATLYPGINKQTEDGQYGSNMSNAVRRFQSQFGLTADGQLGKNTWNAIVSVHNAESTTTPTQVTTPYSGTAMRTGSSGDYVRFLQSYLNALGAKLTVDGQFGTATNRATQQFQAKAGLPIDGVVGSATWAKLIPAFNGTL</sequence>
<accession>A0ABV1GH59</accession>
<evidence type="ECO:0000313" key="2">
    <source>
        <dbReference type="EMBL" id="MEQ2521186.1"/>
    </source>
</evidence>
<dbReference type="InterPro" id="IPR036365">
    <property type="entry name" value="PGBD-like_sf"/>
</dbReference>
<organism evidence="2 3">
    <name type="scientific">Ruthenibacterium intestinale</name>
    <dbReference type="NCBI Taxonomy" id="3133163"/>
    <lineage>
        <taxon>Bacteria</taxon>
        <taxon>Bacillati</taxon>
        <taxon>Bacillota</taxon>
        <taxon>Clostridia</taxon>
        <taxon>Eubacteriales</taxon>
        <taxon>Oscillospiraceae</taxon>
        <taxon>Ruthenibacterium</taxon>
    </lineage>
</organism>
<feature type="domain" description="Peptidoglycan binding-like" evidence="1">
    <location>
        <begin position="109"/>
        <end position="170"/>
    </location>
</feature>
<dbReference type="Gene3D" id="1.10.101.10">
    <property type="entry name" value="PGBD-like superfamily/PGBD"/>
    <property type="match status" value="3"/>
</dbReference>
<dbReference type="PANTHER" id="PTHR41533">
    <property type="entry name" value="L,D-TRANSPEPTIDASE HI_1667-RELATED"/>
    <property type="match status" value="1"/>
</dbReference>
<feature type="domain" description="Peptidoglycan binding-like" evidence="1">
    <location>
        <begin position="22"/>
        <end position="84"/>
    </location>
</feature>
<feature type="domain" description="Peptidoglycan binding-like" evidence="1">
    <location>
        <begin position="199"/>
        <end position="254"/>
    </location>
</feature>
<dbReference type="PANTHER" id="PTHR41533:SF1">
    <property type="entry name" value="L,D-TRANSPEPTIDASE YCBB-RELATED"/>
    <property type="match status" value="1"/>
</dbReference>
<comment type="caution">
    <text evidence="2">The sequence shown here is derived from an EMBL/GenBank/DDBJ whole genome shotgun (WGS) entry which is preliminary data.</text>
</comment>
<evidence type="ECO:0000259" key="1">
    <source>
        <dbReference type="Pfam" id="PF01471"/>
    </source>
</evidence>
<dbReference type="Proteomes" id="UP001477672">
    <property type="component" value="Unassembled WGS sequence"/>
</dbReference>
<proteinExistence type="predicted"/>
<dbReference type="InterPro" id="IPR052905">
    <property type="entry name" value="LD-transpeptidase_YkuD-like"/>
</dbReference>
<protein>
    <submittedName>
        <fullName evidence="2">Peptidoglycan-binding protein</fullName>
    </submittedName>
</protein>
<dbReference type="InterPro" id="IPR036366">
    <property type="entry name" value="PGBDSf"/>
</dbReference>
<keyword evidence="3" id="KW-1185">Reference proteome</keyword>
<dbReference type="EMBL" id="JBBMFA010000103">
    <property type="protein sequence ID" value="MEQ2521186.1"/>
    <property type="molecule type" value="Genomic_DNA"/>
</dbReference>